<proteinExistence type="predicted"/>
<keyword evidence="1" id="KW-0472">Membrane</keyword>
<dbReference type="Proteomes" id="UP000824782">
    <property type="component" value="Unassembled WGS sequence"/>
</dbReference>
<feature type="domain" description="NIDO" evidence="2">
    <location>
        <begin position="122"/>
        <end position="272"/>
    </location>
</feature>
<dbReference type="AlphaFoldDB" id="A0AAV6ZHM9"/>
<reference evidence="3" key="1">
    <citation type="thesis" date="2020" institute="ProQuest LLC" country="789 East Eisenhower Parkway, Ann Arbor, MI, USA">
        <title>Comparative Genomics and Chromosome Evolution.</title>
        <authorList>
            <person name="Mudd A.B."/>
        </authorList>
    </citation>
    <scope>NUCLEOTIDE SEQUENCE</scope>
    <source>
        <strain evidence="3">237g6f4</strain>
        <tissue evidence="3">Blood</tissue>
    </source>
</reference>
<dbReference type="InterPro" id="IPR003886">
    <property type="entry name" value="NIDO_dom"/>
</dbReference>
<dbReference type="PROSITE" id="PS51220">
    <property type="entry name" value="NIDO"/>
    <property type="match status" value="1"/>
</dbReference>
<keyword evidence="1" id="KW-0812">Transmembrane</keyword>
<evidence type="ECO:0000256" key="1">
    <source>
        <dbReference type="SAM" id="Phobius"/>
    </source>
</evidence>
<dbReference type="Pfam" id="PF06119">
    <property type="entry name" value="NIDO"/>
    <property type="match status" value="1"/>
</dbReference>
<dbReference type="GO" id="GO:0007160">
    <property type="term" value="P:cell-matrix adhesion"/>
    <property type="evidence" value="ECO:0007669"/>
    <property type="project" value="InterPro"/>
</dbReference>
<name>A0AAV6ZHM9_ENGPU</name>
<dbReference type="SMART" id="SM00539">
    <property type="entry name" value="NIDO"/>
    <property type="match status" value="1"/>
</dbReference>
<dbReference type="EMBL" id="WNYA01000615">
    <property type="protein sequence ID" value="KAG8547780.1"/>
    <property type="molecule type" value="Genomic_DNA"/>
</dbReference>
<protein>
    <recommendedName>
        <fullName evidence="2">NIDO domain-containing protein</fullName>
    </recommendedName>
</protein>
<keyword evidence="1" id="KW-1133">Transmembrane helix</keyword>
<evidence type="ECO:0000259" key="2">
    <source>
        <dbReference type="PROSITE" id="PS51220"/>
    </source>
</evidence>
<gene>
    <name evidence="3" type="ORF">GDO81_027527</name>
</gene>
<evidence type="ECO:0000313" key="4">
    <source>
        <dbReference type="Proteomes" id="UP000824782"/>
    </source>
</evidence>
<keyword evidence="4" id="KW-1185">Reference proteome</keyword>
<dbReference type="InterPro" id="IPR051495">
    <property type="entry name" value="Epithelial_Barrier/Signaling"/>
</dbReference>
<feature type="transmembrane region" description="Helical" evidence="1">
    <location>
        <begin position="20"/>
        <end position="39"/>
    </location>
</feature>
<sequence length="338" mass="37450">MERFWVLGEDAALPQKFHICPCIGSVLVLGFILICFALGDVTFVSPADSLMYPYGEAYGDITTPEDDDGGTDSIALTHSVTFFSETYGSLHVNNNGAISFNGPVTAYTPDGFPIPEFWMICPYWADVDNECGGDIFFRQTTEEELMQRLSKDVNEVFQGLKFKSQWAFIVTWDKVAYHGTESNKTNTFQAVIAVDYHRTVVIFNYLDIQWTTGTASGGDALTGLGGITAQAGFNAGLKYFNIPLSRTPHIVNIKSSSNIGRPGRWIFMVHDFQVPGGCIHQDSFLNFGQVMWNDDSCSHKCSCKHNGKVQCDAKPCDEGLVCLPSGRHFMCQINEEDC</sequence>
<accession>A0AAV6ZHM9</accession>
<comment type="caution">
    <text evidence="3">The sequence shown here is derived from an EMBL/GenBank/DDBJ whole genome shotgun (WGS) entry which is preliminary data.</text>
</comment>
<dbReference type="PANTHER" id="PTHR13802">
    <property type="entry name" value="MUCIN 4-RELATED"/>
    <property type="match status" value="1"/>
</dbReference>
<dbReference type="PANTHER" id="PTHR13802:SF59">
    <property type="entry name" value="SUSHI DOMAIN-CONTAINING PROTEIN 2"/>
    <property type="match status" value="1"/>
</dbReference>
<evidence type="ECO:0000313" key="3">
    <source>
        <dbReference type="EMBL" id="KAG8547780.1"/>
    </source>
</evidence>
<organism evidence="3 4">
    <name type="scientific">Engystomops pustulosus</name>
    <name type="common">Tungara frog</name>
    <name type="synonym">Physalaemus pustulosus</name>
    <dbReference type="NCBI Taxonomy" id="76066"/>
    <lineage>
        <taxon>Eukaryota</taxon>
        <taxon>Metazoa</taxon>
        <taxon>Chordata</taxon>
        <taxon>Craniata</taxon>
        <taxon>Vertebrata</taxon>
        <taxon>Euteleostomi</taxon>
        <taxon>Amphibia</taxon>
        <taxon>Batrachia</taxon>
        <taxon>Anura</taxon>
        <taxon>Neobatrachia</taxon>
        <taxon>Hyloidea</taxon>
        <taxon>Leptodactylidae</taxon>
        <taxon>Leiuperinae</taxon>
        <taxon>Engystomops</taxon>
    </lineage>
</organism>